<evidence type="ECO:0000256" key="5">
    <source>
        <dbReference type="ARBA" id="ARBA00023136"/>
    </source>
</evidence>
<feature type="region of interest" description="Disordered" evidence="6">
    <location>
        <begin position="1"/>
        <end position="35"/>
    </location>
</feature>
<evidence type="ECO:0000313" key="10">
    <source>
        <dbReference type="Proteomes" id="UP001300763"/>
    </source>
</evidence>
<evidence type="ECO:0000256" key="7">
    <source>
        <dbReference type="SAM" id="Phobius"/>
    </source>
</evidence>
<protein>
    <submittedName>
        <fullName evidence="9">Phosphatidylglycerol lysyltransferase domain-containing protein</fullName>
    </submittedName>
</protein>
<keyword evidence="5 7" id="KW-0472">Membrane</keyword>
<keyword evidence="10" id="KW-1185">Reference proteome</keyword>
<evidence type="ECO:0000313" key="9">
    <source>
        <dbReference type="EMBL" id="MDD7965000.1"/>
    </source>
</evidence>
<keyword evidence="2" id="KW-1003">Cell membrane</keyword>
<organism evidence="9 10">
    <name type="scientific">Actinomycetospora lemnae</name>
    <dbReference type="NCBI Taxonomy" id="3019891"/>
    <lineage>
        <taxon>Bacteria</taxon>
        <taxon>Bacillati</taxon>
        <taxon>Actinomycetota</taxon>
        <taxon>Actinomycetes</taxon>
        <taxon>Pseudonocardiales</taxon>
        <taxon>Pseudonocardiaceae</taxon>
        <taxon>Actinomycetospora</taxon>
    </lineage>
</organism>
<evidence type="ECO:0000256" key="2">
    <source>
        <dbReference type="ARBA" id="ARBA00022475"/>
    </source>
</evidence>
<feature type="transmembrane region" description="Helical" evidence="7">
    <location>
        <begin position="357"/>
        <end position="376"/>
    </location>
</feature>
<feature type="transmembrane region" description="Helical" evidence="7">
    <location>
        <begin position="196"/>
        <end position="215"/>
    </location>
</feature>
<evidence type="ECO:0000256" key="4">
    <source>
        <dbReference type="ARBA" id="ARBA00022989"/>
    </source>
</evidence>
<feature type="transmembrane region" description="Helical" evidence="7">
    <location>
        <begin position="251"/>
        <end position="275"/>
    </location>
</feature>
<gene>
    <name evidence="9" type="ORF">PGB27_06505</name>
</gene>
<comment type="caution">
    <text evidence="9">The sequence shown here is derived from an EMBL/GenBank/DDBJ whole genome shotgun (WGS) entry which is preliminary data.</text>
</comment>
<dbReference type="InterPro" id="IPR024320">
    <property type="entry name" value="LPG_synthase_C"/>
</dbReference>
<feature type="transmembrane region" description="Helical" evidence="7">
    <location>
        <begin position="134"/>
        <end position="155"/>
    </location>
</feature>
<dbReference type="PANTHER" id="PTHR34697">
    <property type="entry name" value="PHOSPHATIDYLGLYCEROL LYSYLTRANSFERASE"/>
    <property type="match status" value="1"/>
</dbReference>
<evidence type="ECO:0000259" key="8">
    <source>
        <dbReference type="Pfam" id="PF09924"/>
    </source>
</evidence>
<feature type="transmembrane region" description="Helical" evidence="7">
    <location>
        <begin position="311"/>
        <end position="337"/>
    </location>
</feature>
<evidence type="ECO:0000256" key="3">
    <source>
        <dbReference type="ARBA" id="ARBA00022692"/>
    </source>
</evidence>
<feature type="domain" description="Phosphatidylglycerol lysyltransferase C-terminal" evidence="8">
    <location>
        <begin position="398"/>
        <end position="719"/>
    </location>
</feature>
<comment type="subcellular location">
    <subcellularLocation>
        <location evidence="1">Cell membrane</location>
        <topology evidence="1">Multi-pass membrane protein</topology>
    </subcellularLocation>
</comment>
<proteinExistence type="predicted"/>
<dbReference type="Proteomes" id="UP001300763">
    <property type="component" value="Unassembled WGS sequence"/>
</dbReference>
<dbReference type="Pfam" id="PF09924">
    <property type="entry name" value="LPG_synthase_C"/>
    <property type="match status" value="1"/>
</dbReference>
<feature type="transmembrane region" description="Helical" evidence="7">
    <location>
        <begin position="161"/>
        <end position="184"/>
    </location>
</feature>
<dbReference type="PANTHER" id="PTHR34697:SF2">
    <property type="entry name" value="PHOSPHATIDYLGLYCEROL LYSYLTRANSFERASE"/>
    <property type="match status" value="1"/>
</dbReference>
<evidence type="ECO:0000256" key="6">
    <source>
        <dbReference type="SAM" id="MobiDB-lite"/>
    </source>
</evidence>
<name>A0ABT5SRB6_9PSEU</name>
<accession>A0ABT5SRB6</accession>
<feature type="transmembrane region" description="Helical" evidence="7">
    <location>
        <begin position="93"/>
        <end position="122"/>
    </location>
</feature>
<dbReference type="InterPro" id="IPR051211">
    <property type="entry name" value="PG_lysyltransferase"/>
</dbReference>
<dbReference type="EMBL" id="JAQZAO010000002">
    <property type="protein sequence ID" value="MDD7965000.1"/>
    <property type="molecule type" value="Genomic_DNA"/>
</dbReference>
<keyword evidence="3 7" id="KW-0812">Transmembrane</keyword>
<feature type="transmembrane region" description="Helical" evidence="7">
    <location>
        <begin position="50"/>
        <end position="73"/>
    </location>
</feature>
<feature type="transmembrane region" description="Helical" evidence="7">
    <location>
        <begin position="287"/>
        <end position="304"/>
    </location>
</feature>
<evidence type="ECO:0000256" key="1">
    <source>
        <dbReference type="ARBA" id="ARBA00004651"/>
    </source>
</evidence>
<keyword evidence="4 7" id="KW-1133">Transmembrane helix</keyword>
<dbReference type="RefSeq" id="WP_274199523.1">
    <property type="nucleotide sequence ID" value="NZ_JAQZAO010000002.1"/>
</dbReference>
<sequence length="751" mass="78897">MTVTAPREPANPAGPADSSDSSDSSDGRESPKRLGAARARVEGVARWRPVTATTVLLLLVTGIATGAFWSPAADRSWASSVLTGVPALAEGHVWTPLSAALVGAHPVGAVLGLLVAAVGLGWAEGRLGSGRTALVLVVGQLAAVLAATGLVALLAASGWVWAVALAGALTGGVSTGVLAVLAVASATLHAPWRLRLRLVLAGIALVGLLFLGHLADAAHTLALAVALPLGRRLAGPAAVPSPAGRPGRREFRLVAAAGLVVIAVIRVLTLVVPVVGPLGNTASDSTVVETLVSVAIALLLAEGLRRGRRPAWVAGLLLGAFYLLLGLVVVGVVVYAQATEQMDQVELVGLAVFVPNAVLWSALVVWLVVGRHAFAVPSRRRLRRRSGAAASGPEVAREALHRHGGSTLSWMATWPENRYLAHTGDAAERASTTGTDGVTAYRAHAGVAVALGDPIVAPADRSAALEDFRAMAERSGWVPCLFSTTEALADVARADGWRALQVAEDTLIDLEGLEFKGKPWQNVRSAFNRAGKAGIEHRMVHLAEEPRSVVAQVRAISEEWVGDKGLPEMGFTLGGVEEALDPEVRTGLAVDAEGTVHGVTSWLPVYGPAGRRSGAELDPSERVVVGWTLDVMRRRQEGFRAVVEYLIASACLTFQAEGARFLSLSGAPLARAEGEGDAQVLDRVLDRMGELLEPYYGFRSLHTFKAKFQPRYEPMFLLYRDEADLPRVGIGIGRAYLPDARVRDLVALVRG</sequence>
<reference evidence="9 10" key="1">
    <citation type="submission" date="2023-02" db="EMBL/GenBank/DDBJ databases">
        <title>Genome sequencing required for Actinomycetospora new species description.</title>
        <authorList>
            <person name="Saimee Y."/>
            <person name="Duangmal K."/>
        </authorList>
    </citation>
    <scope>NUCLEOTIDE SEQUENCE [LARGE SCALE GENOMIC DNA]</scope>
    <source>
        <strain evidence="9 10">DW7H6</strain>
    </source>
</reference>